<keyword evidence="4" id="KW-1185">Reference proteome</keyword>
<accession>A0ABQ5YB16</accession>
<dbReference type="RefSeq" id="WP_284195120.1">
    <property type="nucleotide sequence ID" value="NZ_BSOG01000001.1"/>
</dbReference>
<feature type="domain" description="DUF4178" evidence="2">
    <location>
        <begin position="249"/>
        <end position="384"/>
    </location>
</feature>
<sequence length="609" mass="67781">MAVCGFCRSTLVRHDADLENLGKMAELAEDRSPFKLRFRGKYRTVGFELIGRLQLKYEHGYWNEWYARFDDGRLGWVSEGSGLCYVTFEQTIKTLLPELTAFKPGMTAKLGGNAYTVSNIELAHCVAAEGELPFQATPGYEAPAVDLRSETGFASLDYSESPPKVYLGNVATLDELIDPAAPTDTPKPTRTQARAFKCSSCGAPLSASGPDIRAVGCGHCGAVVDPKDANLAIISKSHPFTYQPKLAMGAQGRLRGRRYTVIGYLRRSTRIDGLSYYWDEYLLHSTEVGYVWLTESDGHWNLAKPVTRQPALKPGAQPIARFLDRDYKHFQRCQAEVIQVLGEFTWKVRVGETSSVDDYISPPYLLSAEWTKQELSWTMSEYLPVAEVAAAFKPARPLPEPVGIAPNQPAPSSGSSRYWAGFAGFAALALLLQFVFVTRAWEKPVWQGQLDLPLGEAKANLTTPPIRIEGERNLVIKQDANLDNRWLYSDISLVNSKTGETFRLGREVSYYHGSDSDGSWSEGSSDDEALISDVPAGDYVLEVEVETEPGKPELSNRIQLVRDVPIWSNFWMLLLLLLVAPLLAWFRSHSFESQRWAQSDYASGQADDD</sequence>
<keyword evidence="1" id="KW-1133">Transmembrane helix</keyword>
<gene>
    <name evidence="3" type="ORF">GCM10007907_07690</name>
</gene>
<keyword evidence="1" id="KW-0472">Membrane</keyword>
<dbReference type="InterPro" id="IPR025235">
    <property type="entry name" value="DUF4178"/>
</dbReference>
<dbReference type="Proteomes" id="UP001156706">
    <property type="component" value="Unassembled WGS sequence"/>
</dbReference>
<feature type="domain" description="DUF4178" evidence="2">
    <location>
        <begin position="40"/>
        <end position="169"/>
    </location>
</feature>
<evidence type="ECO:0000259" key="2">
    <source>
        <dbReference type="Pfam" id="PF13785"/>
    </source>
</evidence>
<reference evidence="4" key="1">
    <citation type="journal article" date="2019" name="Int. J. Syst. Evol. Microbiol.">
        <title>The Global Catalogue of Microorganisms (GCM) 10K type strain sequencing project: providing services to taxonomists for standard genome sequencing and annotation.</title>
        <authorList>
            <consortium name="The Broad Institute Genomics Platform"/>
            <consortium name="The Broad Institute Genome Sequencing Center for Infectious Disease"/>
            <person name="Wu L."/>
            <person name="Ma J."/>
        </authorList>
    </citation>
    <scope>NUCLEOTIDE SEQUENCE [LARGE SCALE GENOMIC DNA]</scope>
    <source>
        <strain evidence="4">NBRC 110044</strain>
    </source>
</reference>
<organism evidence="3 4">
    <name type="scientific">Chitinimonas prasina</name>
    <dbReference type="NCBI Taxonomy" id="1434937"/>
    <lineage>
        <taxon>Bacteria</taxon>
        <taxon>Pseudomonadati</taxon>
        <taxon>Pseudomonadota</taxon>
        <taxon>Betaproteobacteria</taxon>
        <taxon>Neisseriales</taxon>
        <taxon>Chitinibacteraceae</taxon>
        <taxon>Chitinimonas</taxon>
    </lineage>
</organism>
<evidence type="ECO:0000313" key="4">
    <source>
        <dbReference type="Proteomes" id="UP001156706"/>
    </source>
</evidence>
<name>A0ABQ5YB16_9NEIS</name>
<comment type="caution">
    <text evidence="3">The sequence shown here is derived from an EMBL/GenBank/DDBJ whole genome shotgun (WGS) entry which is preliminary data.</text>
</comment>
<feature type="transmembrane region" description="Helical" evidence="1">
    <location>
        <begin position="566"/>
        <end position="586"/>
    </location>
</feature>
<keyword evidence="1" id="KW-0812">Transmembrane</keyword>
<feature type="transmembrane region" description="Helical" evidence="1">
    <location>
        <begin position="418"/>
        <end position="437"/>
    </location>
</feature>
<evidence type="ECO:0000256" key="1">
    <source>
        <dbReference type="SAM" id="Phobius"/>
    </source>
</evidence>
<dbReference type="EMBL" id="BSOG01000001">
    <property type="protein sequence ID" value="GLR11979.1"/>
    <property type="molecule type" value="Genomic_DNA"/>
</dbReference>
<proteinExistence type="predicted"/>
<dbReference type="Pfam" id="PF13785">
    <property type="entry name" value="DUF4178"/>
    <property type="match status" value="2"/>
</dbReference>
<evidence type="ECO:0000313" key="3">
    <source>
        <dbReference type="EMBL" id="GLR11979.1"/>
    </source>
</evidence>
<protein>
    <recommendedName>
        <fullName evidence="2">DUF4178 domain-containing protein</fullName>
    </recommendedName>
</protein>